<dbReference type="AlphaFoldDB" id="S2KU04"/>
<accession>S2KU04</accession>
<sequence>MTAQKWLEELERLVNMATPGPWAYEQHGDTSECGVGVILDDNNKQISGLNTDTTLFVADAIAPEVASSTDAAYIVAACNAVPRLVEMLRIAVSFIEAQNARRAREGEMAIMCETMQLLFTMTEPKE</sequence>
<evidence type="ECO:0000313" key="1">
    <source>
        <dbReference type="EMBL" id="EPC05958.1"/>
    </source>
</evidence>
<keyword evidence="2" id="KW-1185">Reference proteome</keyword>
<reference evidence="1 2" key="1">
    <citation type="submission" date="2010-10" db="EMBL/GenBank/DDBJ databases">
        <authorList>
            <consortium name="The Broad Institute Genome Sequencing Platform"/>
            <person name="Ward D."/>
            <person name="Earl A."/>
            <person name="Feldgarden M."/>
            <person name="Young S.K."/>
            <person name="Gargeya S."/>
            <person name="Zeng Q."/>
            <person name="Alvarado L."/>
            <person name="Berlin A."/>
            <person name="Bochicchio J."/>
            <person name="Chapman S.B."/>
            <person name="Chen Z."/>
            <person name="Freedman E."/>
            <person name="Gellesch M."/>
            <person name="Goldberg J."/>
            <person name="Griggs A."/>
            <person name="Gujja S."/>
            <person name="Heilman E."/>
            <person name="Heiman D."/>
            <person name="Howarth C."/>
            <person name="Mehta T."/>
            <person name="Neiman D."/>
            <person name="Pearson M."/>
            <person name="Roberts A."/>
            <person name="Saif S."/>
            <person name="Shea T."/>
            <person name="Shenoy N."/>
            <person name="Sisk P."/>
            <person name="Stolte C."/>
            <person name="Sykes S."/>
            <person name="White J."/>
            <person name="Yandava C."/>
            <person name="Allen-Vercoe E."/>
            <person name="Sibley C."/>
            <person name="Ambrose C.E."/>
            <person name="Strauss J."/>
            <person name="Daigneault M."/>
            <person name="Haas B."/>
            <person name="Nusbaum C."/>
            <person name="Birren B."/>
        </authorList>
    </citation>
    <scope>NUCLEOTIDE SEQUENCE [LARGE SCALE GENOMIC DNA]</scope>
    <source>
        <strain evidence="1 2">3_1_6</strain>
    </source>
</reference>
<dbReference type="EMBL" id="ADCP02000001">
    <property type="protein sequence ID" value="EPC05958.1"/>
    <property type="molecule type" value="Genomic_DNA"/>
</dbReference>
<evidence type="ECO:0000313" key="2">
    <source>
        <dbReference type="Proteomes" id="UP000006034"/>
    </source>
</evidence>
<comment type="caution">
    <text evidence="1">The sequence shown here is derived from an EMBL/GenBank/DDBJ whole genome shotgun (WGS) entry which is preliminary data.</text>
</comment>
<dbReference type="GeneID" id="78086676"/>
<protein>
    <submittedName>
        <fullName evidence="1">Uncharacterized protein</fullName>
    </submittedName>
</protein>
<name>S2KU04_BILW3</name>
<dbReference type="RefSeq" id="WP_016360845.1">
    <property type="nucleotide sequence ID" value="NZ_KE150238.1"/>
</dbReference>
<proteinExistence type="predicted"/>
<organism evidence="1 2">
    <name type="scientific">Bilophila wadsworthia (strain 3_1_6)</name>
    <dbReference type="NCBI Taxonomy" id="563192"/>
    <lineage>
        <taxon>Bacteria</taxon>
        <taxon>Pseudomonadati</taxon>
        <taxon>Thermodesulfobacteriota</taxon>
        <taxon>Desulfovibrionia</taxon>
        <taxon>Desulfovibrionales</taxon>
        <taxon>Desulfovibrionaceae</taxon>
        <taxon>Bilophila</taxon>
    </lineage>
</organism>
<gene>
    <name evidence="1" type="ORF">HMPREF0179_05240</name>
</gene>
<reference evidence="1 2" key="2">
    <citation type="submission" date="2013-04" db="EMBL/GenBank/DDBJ databases">
        <title>The Genome Sequence of Bilophila wadsworthia 3_1_6.</title>
        <authorList>
            <consortium name="The Broad Institute Genomics Platform"/>
            <person name="Earl A."/>
            <person name="Ward D."/>
            <person name="Feldgarden M."/>
            <person name="Gevers D."/>
            <person name="Sibley C."/>
            <person name="Strauss J."/>
            <person name="Allen-Vercoe E."/>
            <person name="Walker B."/>
            <person name="Young S."/>
            <person name="Zeng Q."/>
            <person name="Gargeya S."/>
            <person name="Fitzgerald M."/>
            <person name="Haas B."/>
            <person name="Abouelleil A."/>
            <person name="Allen A.W."/>
            <person name="Alvarado L."/>
            <person name="Arachchi H.M."/>
            <person name="Berlin A.M."/>
            <person name="Chapman S.B."/>
            <person name="Gainer-Dewar J."/>
            <person name="Goldberg J."/>
            <person name="Griggs A."/>
            <person name="Gujja S."/>
            <person name="Hansen M."/>
            <person name="Howarth C."/>
            <person name="Imamovic A."/>
            <person name="Ireland A."/>
            <person name="Larimer J."/>
            <person name="McCowan C."/>
            <person name="Murphy C."/>
            <person name="Pearson M."/>
            <person name="Poon T.W."/>
            <person name="Priest M."/>
            <person name="Roberts A."/>
            <person name="Saif S."/>
            <person name="Shea T."/>
            <person name="Sisk P."/>
            <person name="Sykes S."/>
            <person name="Wortman J."/>
            <person name="Nusbaum C."/>
            <person name="Birren B."/>
        </authorList>
    </citation>
    <scope>NUCLEOTIDE SEQUENCE [LARGE SCALE GENOMIC DNA]</scope>
    <source>
        <strain evidence="1 2">3_1_6</strain>
    </source>
</reference>
<dbReference type="Proteomes" id="UP000006034">
    <property type="component" value="Unassembled WGS sequence"/>
</dbReference>
<dbReference type="HOGENOM" id="CLU_2285993_0_0_7"/>